<reference evidence="1 2" key="1">
    <citation type="submission" date="2017-07" db="EMBL/GenBank/DDBJ databases">
        <title>Amycolatopsis alba DSM 44262 Genome sequencing and assembly.</title>
        <authorList>
            <person name="Kaur N."/>
            <person name="Mayilraj S."/>
        </authorList>
    </citation>
    <scope>NUCLEOTIDE SEQUENCE [LARGE SCALE GENOMIC DNA]</scope>
    <source>
        <strain evidence="1 2">DSM 44262</strain>
    </source>
</reference>
<organism evidence="1 2">
    <name type="scientific">Amycolatopsis alba DSM 44262</name>
    <dbReference type="NCBI Taxonomy" id="1125972"/>
    <lineage>
        <taxon>Bacteria</taxon>
        <taxon>Bacillati</taxon>
        <taxon>Actinomycetota</taxon>
        <taxon>Actinomycetes</taxon>
        <taxon>Pseudonocardiales</taxon>
        <taxon>Pseudonocardiaceae</taxon>
        <taxon>Amycolatopsis</taxon>
    </lineage>
</organism>
<protein>
    <submittedName>
        <fullName evidence="1">Uncharacterized protein</fullName>
    </submittedName>
</protein>
<name>A0A229R9Z8_AMYAL</name>
<gene>
    <name evidence="1" type="ORF">CFP75_37875</name>
</gene>
<sequence length="131" mass="13992">MLAAFHVVGQFVANSPGAPVRCDVSFGNDVTVSGGKLNVTWAVACRWTDDGQLSTEVRDINIQIAIRKNGRVIPPAKTCLPAPSASTTRSHRVNFDGTSGRYDSAMFATVTWNDGYPPISGLFFSNGSIIT</sequence>
<proteinExistence type="predicted"/>
<accession>A0A229R9Z8</accession>
<evidence type="ECO:0000313" key="1">
    <source>
        <dbReference type="EMBL" id="OXM43490.1"/>
    </source>
</evidence>
<comment type="caution">
    <text evidence="1">The sequence shown here is derived from an EMBL/GenBank/DDBJ whole genome shotgun (WGS) entry which is preliminary data.</text>
</comment>
<evidence type="ECO:0000313" key="2">
    <source>
        <dbReference type="Proteomes" id="UP000215563"/>
    </source>
</evidence>
<dbReference type="Proteomes" id="UP000215563">
    <property type="component" value="Unassembled WGS sequence"/>
</dbReference>
<dbReference type="EMBL" id="NMQU01000146">
    <property type="protein sequence ID" value="OXM43490.1"/>
    <property type="molecule type" value="Genomic_DNA"/>
</dbReference>
<dbReference type="AlphaFoldDB" id="A0A229R9Z8"/>
<keyword evidence="2" id="KW-1185">Reference proteome</keyword>